<reference evidence="1" key="2">
    <citation type="submission" date="2020-09" db="EMBL/GenBank/DDBJ databases">
        <authorList>
            <person name="Sun Q."/>
            <person name="Ohkuma M."/>
        </authorList>
    </citation>
    <scope>NUCLEOTIDE SEQUENCE</scope>
    <source>
        <strain evidence="1">JCM 4434</strain>
    </source>
</reference>
<dbReference type="EMBL" id="BMUB01000029">
    <property type="protein sequence ID" value="GGV03176.1"/>
    <property type="molecule type" value="Genomic_DNA"/>
</dbReference>
<dbReference type="Proteomes" id="UP000610124">
    <property type="component" value="Unassembled WGS sequence"/>
</dbReference>
<organism evidence="1 2">
    <name type="scientific">Kitasatospora aureofaciens</name>
    <name type="common">Streptomyces aureofaciens</name>
    <dbReference type="NCBI Taxonomy" id="1894"/>
    <lineage>
        <taxon>Bacteria</taxon>
        <taxon>Bacillati</taxon>
        <taxon>Actinomycetota</taxon>
        <taxon>Actinomycetes</taxon>
        <taxon>Kitasatosporales</taxon>
        <taxon>Streptomycetaceae</taxon>
        <taxon>Kitasatospora</taxon>
    </lineage>
</organism>
<evidence type="ECO:0000313" key="2">
    <source>
        <dbReference type="Proteomes" id="UP000610124"/>
    </source>
</evidence>
<comment type="caution">
    <text evidence="1">The sequence shown here is derived from an EMBL/GenBank/DDBJ whole genome shotgun (WGS) entry which is preliminary data.</text>
</comment>
<evidence type="ECO:0008006" key="3">
    <source>
        <dbReference type="Google" id="ProtNLM"/>
    </source>
</evidence>
<dbReference type="RefSeq" id="WP_360466445.1">
    <property type="nucleotide sequence ID" value="NZ_JBEZYR010000082.1"/>
</dbReference>
<gene>
    <name evidence="1" type="ORF">GCM10010502_67370</name>
</gene>
<name>A0A8H9LVL6_KITAU</name>
<protein>
    <recommendedName>
        <fullName evidence="3">IS110 family transposase</fullName>
    </recommendedName>
</protein>
<reference evidence="1" key="1">
    <citation type="journal article" date="2014" name="Int. J. Syst. Evol. Microbiol.">
        <title>Complete genome sequence of Corynebacterium casei LMG S-19264T (=DSM 44701T), isolated from a smear-ripened cheese.</title>
        <authorList>
            <consortium name="US DOE Joint Genome Institute (JGI-PGF)"/>
            <person name="Walter F."/>
            <person name="Albersmeier A."/>
            <person name="Kalinowski J."/>
            <person name="Ruckert C."/>
        </authorList>
    </citation>
    <scope>NUCLEOTIDE SEQUENCE</scope>
    <source>
        <strain evidence="1">JCM 4434</strain>
    </source>
</reference>
<dbReference type="AlphaFoldDB" id="A0A8H9LVL6"/>
<accession>A0A8H9LVL6</accession>
<sequence length="40" mass="4427">MSVYVGIDVHRKRSQIALVGQDGEVQVNRNVPNSVETDSE</sequence>
<proteinExistence type="predicted"/>
<evidence type="ECO:0000313" key="1">
    <source>
        <dbReference type="EMBL" id="GGV03176.1"/>
    </source>
</evidence>